<feature type="binding site" evidence="7 8">
    <location>
        <position position="34"/>
    </location>
    <ligand>
        <name>S-adenosyl-L-methionine</name>
        <dbReference type="ChEBI" id="CHEBI:59789"/>
    </ligand>
</feature>
<keyword evidence="2 7" id="KW-0698">rRNA processing</keyword>
<evidence type="ECO:0000313" key="10">
    <source>
        <dbReference type="EMBL" id="AEF81618.1"/>
    </source>
</evidence>
<dbReference type="STRING" id="545695.TREAZ_0708"/>
<feature type="domain" description="Ribosomal RNA adenine methylase transferase N-terminal" evidence="9">
    <location>
        <begin position="39"/>
        <end position="207"/>
    </location>
</feature>
<dbReference type="eggNOG" id="COG0030">
    <property type="taxonomic scope" value="Bacteria"/>
</dbReference>
<comment type="catalytic activity">
    <reaction evidence="7">
        <text>adenosine(1518)/adenosine(1519) in 16S rRNA + 4 S-adenosyl-L-methionine = N(6)-dimethyladenosine(1518)/N(6)-dimethyladenosine(1519) in 16S rRNA + 4 S-adenosyl-L-homocysteine + 4 H(+)</text>
        <dbReference type="Rhea" id="RHEA:19609"/>
        <dbReference type="Rhea" id="RHEA-COMP:10232"/>
        <dbReference type="Rhea" id="RHEA-COMP:10233"/>
        <dbReference type="ChEBI" id="CHEBI:15378"/>
        <dbReference type="ChEBI" id="CHEBI:57856"/>
        <dbReference type="ChEBI" id="CHEBI:59789"/>
        <dbReference type="ChEBI" id="CHEBI:74411"/>
        <dbReference type="ChEBI" id="CHEBI:74493"/>
        <dbReference type="EC" id="2.1.1.182"/>
    </reaction>
</comment>
<dbReference type="InterPro" id="IPR011530">
    <property type="entry name" value="rRNA_adenine_dimethylase"/>
</dbReference>
<dbReference type="PROSITE" id="PS01131">
    <property type="entry name" value="RRNA_A_DIMETH"/>
    <property type="match status" value="1"/>
</dbReference>
<dbReference type="InterPro" id="IPR020598">
    <property type="entry name" value="rRNA_Ade_methylase_Trfase_N"/>
</dbReference>
<evidence type="ECO:0000313" key="11">
    <source>
        <dbReference type="Proteomes" id="UP000009222"/>
    </source>
</evidence>
<name>F5YAC2_LEAAZ</name>
<dbReference type="SMART" id="SM00650">
    <property type="entry name" value="rADc"/>
    <property type="match status" value="1"/>
</dbReference>
<dbReference type="HAMAP" id="MF_00607">
    <property type="entry name" value="16SrRNA_methyltr_A"/>
    <property type="match status" value="1"/>
</dbReference>
<dbReference type="GO" id="GO:0005829">
    <property type="term" value="C:cytosol"/>
    <property type="evidence" value="ECO:0007669"/>
    <property type="project" value="TreeGrafter"/>
</dbReference>
<dbReference type="InterPro" id="IPR020596">
    <property type="entry name" value="rRNA_Ade_Mease_Trfase_CS"/>
</dbReference>
<dbReference type="Gene3D" id="1.10.8.100">
    <property type="entry name" value="Ribosomal RNA adenine dimethylase-like, domain 2"/>
    <property type="match status" value="1"/>
</dbReference>
<dbReference type="GO" id="GO:0052908">
    <property type="term" value="F:16S rRNA (adenine(1518)-N(6)/adenine(1519)-N(6))-dimethyltransferase activity"/>
    <property type="evidence" value="ECO:0007669"/>
    <property type="project" value="UniProtKB-EC"/>
</dbReference>
<evidence type="ECO:0000256" key="3">
    <source>
        <dbReference type="ARBA" id="ARBA00022603"/>
    </source>
</evidence>
<reference evidence="11" key="1">
    <citation type="submission" date="2009-12" db="EMBL/GenBank/DDBJ databases">
        <title>Complete sequence of Treponema azotonutricium strain ZAS-9.</title>
        <authorList>
            <person name="Tetu S.G."/>
            <person name="Matson E."/>
            <person name="Ren Q."/>
            <person name="Seshadri R."/>
            <person name="Elbourne L."/>
            <person name="Hassan K.A."/>
            <person name="Durkin A."/>
            <person name="Radune D."/>
            <person name="Mohamoud Y."/>
            <person name="Shay R."/>
            <person name="Jin S."/>
            <person name="Zhang X."/>
            <person name="Lucey K."/>
            <person name="Ballor N.R."/>
            <person name="Ottesen E."/>
            <person name="Rosenthal R."/>
            <person name="Allen A."/>
            <person name="Leadbetter J.R."/>
            <person name="Paulsen I.T."/>
        </authorList>
    </citation>
    <scope>NUCLEOTIDE SEQUENCE [LARGE SCALE GENOMIC DNA]</scope>
    <source>
        <strain evidence="11">ATCC BAA-888 / DSM 13862 / ZAS-9</strain>
    </source>
</reference>
<dbReference type="PANTHER" id="PTHR11727:SF7">
    <property type="entry name" value="DIMETHYLADENOSINE TRANSFERASE-RELATED"/>
    <property type="match status" value="1"/>
</dbReference>
<comment type="function">
    <text evidence="7">Specifically dimethylates two adjacent adenosines (A1518 and A1519) in the loop of a conserved hairpin near the 3'-end of 16S rRNA in the 30S particle. May play a critical role in biogenesis of 30S subunits.</text>
</comment>
<comment type="similarity">
    <text evidence="7">Belongs to the class I-like SAM-binding methyltransferase superfamily. rRNA adenine N(6)-methyltransferase family. RsmA subfamily.</text>
</comment>
<dbReference type="EMBL" id="CP001841">
    <property type="protein sequence ID" value="AEF81618.1"/>
    <property type="molecule type" value="Genomic_DNA"/>
</dbReference>
<evidence type="ECO:0000256" key="2">
    <source>
        <dbReference type="ARBA" id="ARBA00022552"/>
    </source>
</evidence>
<dbReference type="FunCoup" id="F5YAC2">
    <property type="interactions" value="343"/>
</dbReference>
<keyword evidence="11" id="KW-1185">Reference proteome</keyword>
<keyword evidence="6 7" id="KW-0694">RNA-binding</keyword>
<evidence type="ECO:0000256" key="5">
    <source>
        <dbReference type="ARBA" id="ARBA00022691"/>
    </source>
</evidence>
<dbReference type="PROSITE" id="PS51689">
    <property type="entry name" value="SAM_RNA_A_N6_MT"/>
    <property type="match status" value="1"/>
</dbReference>
<feature type="binding site" evidence="7 8">
    <location>
        <position position="59"/>
    </location>
    <ligand>
        <name>S-adenosyl-L-methionine</name>
        <dbReference type="ChEBI" id="CHEBI:59789"/>
    </ligand>
</feature>
<dbReference type="InParanoid" id="F5YAC2"/>
<dbReference type="EC" id="2.1.1.182" evidence="7"/>
<evidence type="ECO:0000256" key="8">
    <source>
        <dbReference type="PROSITE-ProRule" id="PRU01026"/>
    </source>
</evidence>
<dbReference type="HOGENOM" id="CLU_041220_0_2_12"/>
<dbReference type="Pfam" id="PF00398">
    <property type="entry name" value="RrnaAD"/>
    <property type="match status" value="1"/>
</dbReference>
<dbReference type="RefSeq" id="WP_015711256.1">
    <property type="nucleotide sequence ID" value="NC_015577.1"/>
</dbReference>
<evidence type="ECO:0000256" key="1">
    <source>
        <dbReference type="ARBA" id="ARBA00022490"/>
    </source>
</evidence>
<keyword evidence="5 7" id="KW-0949">S-adenosyl-L-methionine</keyword>
<dbReference type="AlphaFoldDB" id="F5YAC2"/>
<dbReference type="InterPro" id="IPR023165">
    <property type="entry name" value="rRNA_Ade_diMease-like_C"/>
</dbReference>
<evidence type="ECO:0000256" key="4">
    <source>
        <dbReference type="ARBA" id="ARBA00022679"/>
    </source>
</evidence>
<sequence length="297" mass="32438">MPPLRINYDSPAGLKAFLDSRGLGMRKKFGQNFLINPNARSRLLDALELEAGDTVWEVGPGLGAMTSGLLERGAKVTAFEIDPAFCQVLREEFGDKSEFLLAEGDVLKTWQLVRGGDCLLGNLPYNIAAVLLADFIEKKKFFKRMVVTVQREVAQRIMAKPGSSDYSSFSVLCASAYKLSPLMVLKGASFYPPPKIDSQGVRFDLLDEAERNSYPNLFQPLTRALFSSRRKTIRNNLINFINSVMLKGKVAGAAPGGETAQEALAGCGISGDRRAETLEVAEFAALAQALEKIIDHG</sequence>
<dbReference type="KEGG" id="taz:TREAZ_0708"/>
<evidence type="ECO:0000259" key="9">
    <source>
        <dbReference type="SMART" id="SM00650"/>
    </source>
</evidence>
<dbReference type="SUPFAM" id="SSF53335">
    <property type="entry name" value="S-adenosyl-L-methionine-dependent methyltransferases"/>
    <property type="match status" value="1"/>
</dbReference>
<dbReference type="CDD" id="cd02440">
    <property type="entry name" value="AdoMet_MTases"/>
    <property type="match status" value="1"/>
</dbReference>
<dbReference type="InterPro" id="IPR029063">
    <property type="entry name" value="SAM-dependent_MTases_sf"/>
</dbReference>
<comment type="subcellular location">
    <subcellularLocation>
        <location evidence="7">Cytoplasm</location>
    </subcellularLocation>
</comment>
<proteinExistence type="inferred from homology"/>
<dbReference type="NCBIfam" id="TIGR00755">
    <property type="entry name" value="ksgA"/>
    <property type="match status" value="1"/>
</dbReference>
<evidence type="ECO:0000256" key="6">
    <source>
        <dbReference type="ARBA" id="ARBA00022884"/>
    </source>
</evidence>
<reference evidence="10 11" key="2">
    <citation type="journal article" date="2011" name="ISME J.">
        <title>RNA-seq reveals cooperative metabolic interactions between two termite-gut spirochete species in co-culture.</title>
        <authorList>
            <person name="Rosenthal A.Z."/>
            <person name="Matson E.G."/>
            <person name="Eldar A."/>
            <person name="Leadbetter J.R."/>
        </authorList>
    </citation>
    <scope>NUCLEOTIDE SEQUENCE [LARGE SCALE GENOMIC DNA]</scope>
    <source>
        <strain evidence="11">ATCC BAA-888 / DSM 13862 / ZAS-9</strain>
    </source>
</reference>
<dbReference type="GO" id="GO:0003723">
    <property type="term" value="F:RNA binding"/>
    <property type="evidence" value="ECO:0007669"/>
    <property type="project" value="UniProtKB-UniRule"/>
</dbReference>
<keyword evidence="4 7" id="KW-0808">Transferase</keyword>
<keyword evidence="3 7" id="KW-0489">Methyltransferase</keyword>
<gene>
    <name evidence="7" type="primary">rsmA</name>
    <name evidence="7 10" type="synonym">ksgA</name>
    <name evidence="10" type="ordered locus">TREAZ_0708</name>
</gene>
<dbReference type="PANTHER" id="PTHR11727">
    <property type="entry name" value="DIMETHYLADENOSINE TRANSFERASE"/>
    <property type="match status" value="1"/>
</dbReference>
<dbReference type="InterPro" id="IPR001737">
    <property type="entry name" value="KsgA/Erm"/>
</dbReference>
<feature type="binding site" evidence="7 8">
    <location>
        <position position="80"/>
    </location>
    <ligand>
        <name>S-adenosyl-L-methionine</name>
        <dbReference type="ChEBI" id="CHEBI:59789"/>
    </ligand>
</feature>
<feature type="binding site" evidence="7 8">
    <location>
        <position position="122"/>
    </location>
    <ligand>
        <name>S-adenosyl-L-methionine</name>
        <dbReference type="ChEBI" id="CHEBI:59789"/>
    </ligand>
</feature>
<accession>F5YAC2</accession>
<protein>
    <recommendedName>
        <fullName evidence="7">Ribosomal RNA small subunit methyltransferase A</fullName>
        <ecNumber evidence="7">2.1.1.182</ecNumber>
    </recommendedName>
    <alternativeName>
        <fullName evidence="7">16S rRNA (adenine(1518)-N(6)/adenine(1519)-N(6))-dimethyltransferase</fullName>
    </alternativeName>
    <alternativeName>
        <fullName evidence="7">16S rRNA dimethyladenosine transferase</fullName>
    </alternativeName>
    <alternativeName>
        <fullName evidence="7">16S rRNA dimethylase</fullName>
    </alternativeName>
    <alternativeName>
        <fullName evidence="7">S-adenosylmethionine-6-N', N'-adenosyl(rRNA) dimethyltransferase</fullName>
    </alternativeName>
</protein>
<feature type="binding site" evidence="7 8">
    <location>
        <position position="105"/>
    </location>
    <ligand>
        <name>S-adenosyl-L-methionine</name>
        <dbReference type="ChEBI" id="CHEBI:59789"/>
    </ligand>
</feature>
<organism evidence="10 11">
    <name type="scientific">Leadbettera azotonutricia (strain ATCC BAA-888 / DSM 13862 / ZAS-9)</name>
    <name type="common">Treponema azotonutricium</name>
    <dbReference type="NCBI Taxonomy" id="545695"/>
    <lineage>
        <taxon>Bacteria</taxon>
        <taxon>Pseudomonadati</taxon>
        <taxon>Spirochaetota</taxon>
        <taxon>Spirochaetia</taxon>
        <taxon>Spirochaetales</taxon>
        <taxon>Breznakiellaceae</taxon>
        <taxon>Leadbettera</taxon>
    </lineage>
</organism>
<dbReference type="Gene3D" id="3.40.50.150">
    <property type="entry name" value="Vaccinia Virus protein VP39"/>
    <property type="match status" value="1"/>
</dbReference>
<dbReference type="Proteomes" id="UP000009222">
    <property type="component" value="Chromosome"/>
</dbReference>
<evidence type="ECO:0000256" key="7">
    <source>
        <dbReference type="HAMAP-Rule" id="MF_00607"/>
    </source>
</evidence>
<feature type="binding site" evidence="7 8">
    <location>
        <position position="32"/>
    </location>
    <ligand>
        <name>S-adenosyl-L-methionine</name>
        <dbReference type="ChEBI" id="CHEBI:59789"/>
    </ligand>
</feature>
<keyword evidence="1 7" id="KW-0963">Cytoplasm</keyword>